<dbReference type="Pfam" id="PF04505">
    <property type="entry name" value="CD225"/>
    <property type="match status" value="1"/>
</dbReference>
<keyword evidence="3 7" id="KW-0812">Transmembrane</keyword>
<accession>A0AAV2IMX2</accession>
<evidence type="ECO:0000313" key="9">
    <source>
        <dbReference type="Proteomes" id="UP001497497"/>
    </source>
</evidence>
<evidence type="ECO:0000256" key="3">
    <source>
        <dbReference type="ARBA" id="ARBA00022692"/>
    </source>
</evidence>
<dbReference type="EMBL" id="CAXITT010001383">
    <property type="protein sequence ID" value="CAL1548489.1"/>
    <property type="molecule type" value="Genomic_DNA"/>
</dbReference>
<reference evidence="8 9" key="1">
    <citation type="submission" date="2024-04" db="EMBL/GenBank/DDBJ databases">
        <authorList>
            <consortium name="Genoscope - CEA"/>
            <person name="William W."/>
        </authorList>
    </citation>
    <scope>NUCLEOTIDE SEQUENCE [LARGE SCALE GENOMIC DNA]</scope>
</reference>
<dbReference type="GO" id="GO:0016020">
    <property type="term" value="C:membrane"/>
    <property type="evidence" value="ECO:0007669"/>
    <property type="project" value="UniProtKB-SubCell"/>
</dbReference>
<proteinExistence type="inferred from homology"/>
<keyword evidence="5 7" id="KW-0472">Membrane</keyword>
<keyword evidence="4 7" id="KW-1133">Transmembrane helix</keyword>
<protein>
    <submittedName>
        <fullName evidence="8">Uncharacterized protein</fullName>
    </submittedName>
</protein>
<gene>
    <name evidence="8" type="ORF">GSLYS_00021806001</name>
</gene>
<evidence type="ECO:0000256" key="2">
    <source>
        <dbReference type="ARBA" id="ARBA00006843"/>
    </source>
</evidence>
<feature type="transmembrane region" description="Helical" evidence="7">
    <location>
        <begin position="172"/>
        <end position="193"/>
    </location>
</feature>
<comment type="caution">
    <text evidence="8">The sequence shown here is derived from an EMBL/GenBank/DDBJ whole genome shotgun (WGS) entry which is preliminary data.</text>
</comment>
<comment type="subcellular location">
    <subcellularLocation>
        <location evidence="1">Membrane</location>
    </subcellularLocation>
</comment>
<organism evidence="8 9">
    <name type="scientific">Lymnaea stagnalis</name>
    <name type="common">Great pond snail</name>
    <name type="synonym">Helix stagnalis</name>
    <dbReference type="NCBI Taxonomy" id="6523"/>
    <lineage>
        <taxon>Eukaryota</taxon>
        <taxon>Metazoa</taxon>
        <taxon>Spiralia</taxon>
        <taxon>Lophotrochozoa</taxon>
        <taxon>Mollusca</taxon>
        <taxon>Gastropoda</taxon>
        <taxon>Heterobranchia</taxon>
        <taxon>Euthyneura</taxon>
        <taxon>Panpulmonata</taxon>
        <taxon>Hygrophila</taxon>
        <taxon>Lymnaeoidea</taxon>
        <taxon>Lymnaeidae</taxon>
        <taxon>Lymnaea</taxon>
    </lineage>
</organism>
<evidence type="ECO:0000256" key="5">
    <source>
        <dbReference type="ARBA" id="ARBA00023136"/>
    </source>
</evidence>
<keyword evidence="9" id="KW-1185">Reference proteome</keyword>
<feature type="transmembrane region" description="Helical" evidence="7">
    <location>
        <begin position="221"/>
        <end position="240"/>
    </location>
</feature>
<sequence length="255" mass="28513">MSINGFSFSKLEEESNDDEVDMGMGSMDRELQPHLSALNSNNYLPYVTPLRPSGENTSESKDSTEEICDYPSIDISTFTSNAESLAALTEGRTVNDVHSNDLIPTNELSGQVITQKQSNVQVQYAEGKINVMQDAVVVRPDGSQYIDTQGIPHRWLEHEQPLRQRRLRLLKIFSILACILFFPTGIFAIYYAFRAEKEFQEGIAIGNIDRAQKFAKRSEKFIIVCLVMAVVIAALIVTIIERPYGTSMPRGTLVG</sequence>
<dbReference type="Proteomes" id="UP001497497">
    <property type="component" value="Unassembled WGS sequence"/>
</dbReference>
<feature type="region of interest" description="Disordered" evidence="6">
    <location>
        <begin position="1"/>
        <end position="21"/>
    </location>
</feature>
<name>A0AAV2IMX2_LYMST</name>
<evidence type="ECO:0000313" key="8">
    <source>
        <dbReference type="EMBL" id="CAL1548489.1"/>
    </source>
</evidence>
<evidence type="ECO:0000256" key="4">
    <source>
        <dbReference type="ARBA" id="ARBA00022989"/>
    </source>
</evidence>
<evidence type="ECO:0000256" key="1">
    <source>
        <dbReference type="ARBA" id="ARBA00004370"/>
    </source>
</evidence>
<dbReference type="AlphaFoldDB" id="A0AAV2IMX2"/>
<comment type="similarity">
    <text evidence="2">Belongs to the CD225/Dispanin family.</text>
</comment>
<dbReference type="InterPro" id="IPR007593">
    <property type="entry name" value="CD225/Dispanin_fam"/>
</dbReference>
<evidence type="ECO:0000256" key="6">
    <source>
        <dbReference type="SAM" id="MobiDB-lite"/>
    </source>
</evidence>
<evidence type="ECO:0000256" key="7">
    <source>
        <dbReference type="SAM" id="Phobius"/>
    </source>
</evidence>